<keyword evidence="1 8" id="KW-0245">EGF-like domain</keyword>
<dbReference type="GO" id="GO:0005509">
    <property type="term" value="F:calcium ion binding"/>
    <property type="evidence" value="ECO:0007669"/>
    <property type="project" value="InterPro"/>
</dbReference>
<feature type="domain" description="EGF-like" evidence="9">
    <location>
        <begin position="253"/>
        <end position="289"/>
    </location>
</feature>
<dbReference type="FunFam" id="2.10.25.10:FF:000123">
    <property type="entry name" value="Crumbs homolog 1 (Drosophila)"/>
    <property type="match status" value="1"/>
</dbReference>
<keyword evidence="6 8" id="KW-1015">Disulfide bond</keyword>
<dbReference type="GeneID" id="110983501"/>
<dbReference type="FunFam" id="2.10.25.10:FF:000143">
    <property type="entry name" value="Protein crumbs 1"/>
    <property type="match status" value="3"/>
</dbReference>
<evidence type="ECO:0000259" key="9">
    <source>
        <dbReference type="PROSITE" id="PS50026"/>
    </source>
</evidence>
<evidence type="ECO:0000256" key="1">
    <source>
        <dbReference type="ARBA" id="ARBA00022536"/>
    </source>
</evidence>
<dbReference type="PANTHER" id="PTHR12916:SF4">
    <property type="entry name" value="UNINFLATABLE, ISOFORM C"/>
    <property type="match status" value="1"/>
</dbReference>
<feature type="domain" description="EGF-like" evidence="9">
    <location>
        <begin position="177"/>
        <end position="213"/>
    </location>
</feature>
<evidence type="ECO:0000256" key="7">
    <source>
        <dbReference type="ARBA" id="ARBA00023180"/>
    </source>
</evidence>
<feature type="disulfide bond" evidence="8">
    <location>
        <begin position="241"/>
        <end position="250"/>
    </location>
</feature>
<dbReference type="PROSITE" id="PS50026">
    <property type="entry name" value="EGF_3"/>
    <property type="match status" value="6"/>
</dbReference>
<feature type="disulfide bond" evidence="8">
    <location>
        <begin position="203"/>
        <end position="212"/>
    </location>
</feature>
<feature type="disulfide bond" evidence="8">
    <location>
        <begin position="392"/>
        <end position="401"/>
    </location>
</feature>
<dbReference type="Pfam" id="PF00008">
    <property type="entry name" value="EGF"/>
    <property type="match status" value="6"/>
</dbReference>
<keyword evidence="4" id="KW-0677">Repeat</keyword>
<comment type="caution">
    <text evidence="8">Lacks conserved residue(s) required for the propagation of feature annotation.</text>
</comment>
<dbReference type="SMART" id="SM00607">
    <property type="entry name" value="FTP"/>
    <property type="match status" value="1"/>
</dbReference>
<dbReference type="CDD" id="cd00054">
    <property type="entry name" value="EGF_CA"/>
    <property type="match status" value="6"/>
</dbReference>
<proteinExistence type="predicted"/>
<feature type="domain" description="EGF-like" evidence="9">
    <location>
        <begin position="291"/>
        <end position="326"/>
    </location>
</feature>
<feature type="disulfide bond" evidence="8">
    <location>
        <begin position="279"/>
        <end position="288"/>
    </location>
</feature>
<dbReference type="FunFam" id="2.10.25.10:FF:000638">
    <property type="entry name" value="Uncharacterized protein, isoform A"/>
    <property type="match status" value="1"/>
</dbReference>
<dbReference type="Gene3D" id="2.60.120.260">
    <property type="entry name" value="Galactose-binding domain-like"/>
    <property type="match status" value="2"/>
</dbReference>
<dbReference type="InterPro" id="IPR000742">
    <property type="entry name" value="EGF"/>
</dbReference>
<dbReference type="SUPFAM" id="SSF49785">
    <property type="entry name" value="Galactose-binding domain-like"/>
    <property type="match status" value="2"/>
</dbReference>
<keyword evidence="5" id="KW-0106">Calcium</keyword>
<dbReference type="SMART" id="SM00181">
    <property type="entry name" value="EGF"/>
    <property type="match status" value="6"/>
</dbReference>
<evidence type="ECO:0000313" key="11">
    <source>
        <dbReference type="RefSeq" id="XP_022098497.1"/>
    </source>
</evidence>
<accession>A0A8B7Z0L6</accession>
<evidence type="ECO:0000256" key="5">
    <source>
        <dbReference type="ARBA" id="ARBA00022837"/>
    </source>
</evidence>
<evidence type="ECO:0000256" key="8">
    <source>
        <dbReference type="PROSITE-ProRule" id="PRU00076"/>
    </source>
</evidence>
<dbReference type="RefSeq" id="XP_022098497.1">
    <property type="nucleotide sequence ID" value="XM_022242805.1"/>
</dbReference>
<feature type="domain" description="EGF-like" evidence="9">
    <location>
        <begin position="215"/>
        <end position="251"/>
    </location>
</feature>
<name>A0A8B7Z0L6_ACAPL</name>
<dbReference type="InterPro" id="IPR001881">
    <property type="entry name" value="EGF-like_Ca-bd_dom"/>
</dbReference>
<protein>
    <submittedName>
        <fullName evidence="11">Neurogenic locus notch homolog protein 1-like</fullName>
    </submittedName>
</protein>
<evidence type="ECO:0000256" key="6">
    <source>
        <dbReference type="ARBA" id="ARBA00023157"/>
    </source>
</evidence>
<dbReference type="PROSITE" id="PS00010">
    <property type="entry name" value="ASX_HYDROXYL"/>
    <property type="match status" value="3"/>
</dbReference>
<reference evidence="11" key="1">
    <citation type="submission" date="2025-08" db="UniProtKB">
        <authorList>
            <consortium name="RefSeq"/>
        </authorList>
    </citation>
    <scope>IDENTIFICATION</scope>
</reference>
<evidence type="ECO:0000256" key="4">
    <source>
        <dbReference type="ARBA" id="ARBA00022737"/>
    </source>
</evidence>
<keyword evidence="2" id="KW-0479">Metal-binding</keyword>
<dbReference type="PRINTS" id="PR00010">
    <property type="entry name" value="EGFBLOOD"/>
</dbReference>
<dbReference type="SUPFAM" id="SSF57184">
    <property type="entry name" value="Growth factor receptor domain"/>
    <property type="match status" value="1"/>
</dbReference>
<feature type="disulfide bond" evidence="8">
    <location>
        <begin position="316"/>
        <end position="325"/>
    </location>
</feature>
<keyword evidence="7" id="KW-0325">Glycoprotein</keyword>
<dbReference type="SUPFAM" id="SSF57196">
    <property type="entry name" value="EGF/Laminin"/>
    <property type="match status" value="3"/>
</dbReference>
<dbReference type="PROSITE" id="PS00022">
    <property type="entry name" value="EGF_1"/>
    <property type="match status" value="6"/>
</dbReference>
<organism evidence="10 11">
    <name type="scientific">Acanthaster planci</name>
    <name type="common">Crown-of-thorns starfish</name>
    <dbReference type="NCBI Taxonomy" id="133434"/>
    <lineage>
        <taxon>Eukaryota</taxon>
        <taxon>Metazoa</taxon>
        <taxon>Echinodermata</taxon>
        <taxon>Eleutherozoa</taxon>
        <taxon>Asterozoa</taxon>
        <taxon>Asteroidea</taxon>
        <taxon>Valvatacea</taxon>
        <taxon>Valvatida</taxon>
        <taxon>Acanthasteridae</taxon>
        <taxon>Acanthaster</taxon>
    </lineage>
</organism>
<dbReference type="InterPro" id="IPR009030">
    <property type="entry name" value="Growth_fac_rcpt_cys_sf"/>
</dbReference>
<dbReference type="FunFam" id="2.10.25.10:FF:000434">
    <property type="entry name" value="Predicted protein"/>
    <property type="match status" value="1"/>
</dbReference>
<feature type="domain" description="EGF-like" evidence="9">
    <location>
        <begin position="366"/>
        <end position="402"/>
    </location>
</feature>
<dbReference type="OrthoDB" id="430340at2759"/>
<dbReference type="Proteomes" id="UP000694845">
    <property type="component" value="Unplaced"/>
</dbReference>
<dbReference type="PANTHER" id="PTHR12916">
    <property type="entry name" value="CYTOCHROME C OXIDASE POLYPEPTIDE VIC-2"/>
    <property type="match status" value="1"/>
</dbReference>
<dbReference type="InterPro" id="IPR008979">
    <property type="entry name" value="Galactose-bd-like_sf"/>
</dbReference>
<evidence type="ECO:0000313" key="10">
    <source>
        <dbReference type="Proteomes" id="UP000694845"/>
    </source>
</evidence>
<dbReference type="OMA" id="CQNEHAN"/>
<dbReference type="AlphaFoldDB" id="A0A8B7Z0L6"/>
<feature type="disulfide bond" evidence="8">
    <location>
        <begin position="295"/>
        <end position="305"/>
    </location>
</feature>
<keyword evidence="10" id="KW-1185">Reference proteome</keyword>
<dbReference type="KEGG" id="aplc:110983501"/>
<feature type="domain" description="EGF-like" evidence="9">
    <location>
        <begin position="328"/>
        <end position="364"/>
    </location>
</feature>
<dbReference type="Gene3D" id="2.10.25.10">
    <property type="entry name" value="Laminin"/>
    <property type="match status" value="6"/>
</dbReference>
<feature type="disulfide bond" evidence="8">
    <location>
        <begin position="354"/>
        <end position="363"/>
    </location>
</feature>
<gene>
    <name evidence="11" type="primary">LOC110983501</name>
</gene>
<keyword evidence="3" id="KW-0732">Signal</keyword>
<dbReference type="PROSITE" id="PS01186">
    <property type="entry name" value="EGF_2"/>
    <property type="match status" value="6"/>
</dbReference>
<sequence length="535" mass="56857">MDQCPDEIKAETELDLTDFLVDQSSAVRTGKYWDAHEKVIDGQYNNSNLLGEGGEIYGGSCTITRAQKDPYWGMISHKDYCISKVWILNRGDGYSERLTGAVVRIGTERTANLNNNTACGSPVTAEQAAVPGGTIEFKCSQPIKGNIFIIGIPADNATLQLCELRVWAVPMKQCFPDFDECSSDPCQNGATCVDGINEFSCTCAAGFTGPLCEDDIDGCSSDPCQNGATCVDGINEYKCTCPAGFTGPLCQHDIDECHSNPCLNEGVCVNKVNSFSCKCPPGYNGTLCETDINECNSNPCQNGVCVEGVGSFTCECSTGYEGATCETNIDECVSNPCQNGATCVDGINEVSCTCPEGFTGSVCETDIDECSSNPCQNDAKCVDGINKVSCICAPGFSGELCQNEHANGPPDNMPQLPQGLSPAGVGVEIQTSYMQMNLVTEYCVKKVVVHKSGDCTSNRLTGAVVRGGTSSTSLNNSVCGTPLTAQQAEIRRSTVDFVCDPPMTAKFVTVDIPLLRLTQQPLCEVTIEQATPGPC</sequence>
<evidence type="ECO:0000256" key="3">
    <source>
        <dbReference type="ARBA" id="ARBA00022729"/>
    </source>
</evidence>
<dbReference type="InterPro" id="IPR000152">
    <property type="entry name" value="EGF-type_Asp/Asn_hydroxyl_site"/>
</dbReference>
<evidence type="ECO:0000256" key="2">
    <source>
        <dbReference type="ARBA" id="ARBA00022723"/>
    </source>
</evidence>
<dbReference type="InterPro" id="IPR006585">
    <property type="entry name" value="FTP1"/>
</dbReference>
<dbReference type="SMART" id="SM00179">
    <property type="entry name" value="EGF_CA"/>
    <property type="match status" value="6"/>
</dbReference>